<keyword evidence="7" id="KW-1185">Reference proteome</keyword>
<dbReference type="PANTHER" id="PTHR42693">
    <property type="entry name" value="ARYLSULFATASE FAMILY MEMBER"/>
    <property type="match status" value="1"/>
</dbReference>
<comment type="caution">
    <text evidence="6">The sequence shown here is derived from an EMBL/GenBank/DDBJ whole genome shotgun (WGS) entry which is preliminary data.</text>
</comment>
<dbReference type="Gene3D" id="3.40.720.10">
    <property type="entry name" value="Alkaline Phosphatase, subunit A"/>
    <property type="match status" value="1"/>
</dbReference>
<dbReference type="SUPFAM" id="SSF53649">
    <property type="entry name" value="Alkaline phosphatase-like"/>
    <property type="match status" value="1"/>
</dbReference>
<organism evidence="6 7">
    <name type="scientific">Rubritalea spongiae</name>
    <dbReference type="NCBI Taxonomy" id="430797"/>
    <lineage>
        <taxon>Bacteria</taxon>
        <taxon>Pseudomonadati</taxon>
        <taxon>Verrucomicrobiota</taxon>
        <taxon>Verrucomicrobiia</taxon>
        <taxon>Verrucomicrobiales</taxon>
        <taxon>Rubritaleaceae</taxon>
        <taxon>Rubritalea</taxon>
    </lineage>
</organism>
<dbReference type="Gene3D" id="3.30.1120.10">
    <property type="match status" value="1"/>
</dbReference>
<dbReference type="InterPro" id="IPR017850">
    <property type="entry name" value="Alkaline_phosphatase_core_sf"/>
</dbReference>
<evidence type="ECO:0000256" key="1">
    <source>
        <dbReference type="ARBA" id="ARBA00008779"/>
    </source>
</evidence>
<keyword evidence="4" id="KW-0106">Calcium</keyword>
<dbReference type="Proteomes" id="UP001597297">
    <property type="component" value="Unassembled WGS sequence"/>
</dbReference>
<dbReference type="EMBL" id="JBHUJC010000041">
    <property type="protein sequence ID" value="MFD2277127.1"/>
    <property type="molecule type" value="Genomic_DNA"/>
</dbReference>
<evidence type="ECO:0000259" key="5">
    <source>
        <dbReference type="Pfam" id="PF00884"/>
    </source>
</evidence>
<dbReference type="PANTHER" id="PTHR42693:SF53">
    <property type="entry name" value="ENDO-4-O-SULFATASE"/>
    <property type="match status" value="1"/>
</dbReference>
<dbReference type="InterPro" id="IPR050738">
    <property type="entry name" value="Sulfatase"/>
</dbReference>
<name>A0ABW5E3C4_9BACT</name>
<dbReference type="RefSeq" id="WP_377094092.1">
    <property type="nucleotide sequence ID" value="NZ_JBHSJM010000001.1"/>
</dbReference>
<proteinExistence type="inferred from homology"/>
<keyword evidence="2" id="KW-0479">Metal-binding</keyword>
<evidence type="ECO:0000313" key="7">
    <source>
        <dbReference type="Proteomes" id="UP001597297"/>
    </source>
</evidence>
<dbReference type="Pfam" id="PF14707">
    <property type="entry name" value="Sulfatase_C"/>
    <property type="match status" value="1"/>
</dbReference>
<evidence type="ECO:0000256" key="4">
    <source>
        <dbReference type="ARBA" id="ARBA00022837"/>
    </source>
</evidence>
<evidence type="ECO:0000256" key="2">
    <source>
        <dbReference type="ARBA" id="ARBA00022723"/>
    </source>
</evidence>
<accession>A0ABW5E3C4</accession>
<evidence type="ECO:0000256" key="3">
    <source>
        <dbReference type="ARBA" id="ARBA00022801"/>
    </source>
</evidence>
<comment type="similarity">
    <text evidence="1">Belongs to the sulfatase family.</text>
</comment>
<keyword evidence="3" id="KW-0378">Hydrolase</keyword>
<feature type="domain" description="Sulfatase N-terminal" evidence="5">
    <location>
        <begin position="11"/>
        <end position="313"/>
    </location>
</feature>
<dbReference type="InterPro" id="IPR000917">
    <property type="entry name" value="Sulfatase_N"/>
</dbReference>
<dbReference type="InterPro" id="IPR024607">
    <property type="entry name" value="Sulfatase_CS"/>
</dbReference>
<protein>
    <submittedName>
        <fullName evidence="6">Sulfatase-like hydrolase/transferase</fullName>
    </submittedName>
</protein>
<reference evidence="7" key="1">
    <citation type="journal article" date="2019" name="Int. J. Syst. Evol. Microbiol.">
        <title>The Global Catalogue of Microorganisms (GCM) 10K type strain sequencing project: providing services to taxonomists for standard genome sequencing and annotation.</title>
        <authorList>
            <consortium name="The Broad Institute Genomics Platform"/>
            <consortium name="The Broad Institute Genome Sequencing Center for Infectious Disease"/>
            <person name="Wu L."/>
            <person name="Ma J."/>
        </authorList>
    </citation>
    <scope>NUCLEOTIDE SEQUENCE [LARGE SCALE GENOMIC DNA]</scope>
    <source>
        <strain evidence="7">JCM 16545</strain>
    </source>
</reference>
<dbReference type="Pfam" id="PF00884">
    <property type="entry name" value="Sulfatase"/>
    <property type="match status" value="1"/>
</dbReference>
<evidence type="ECO:0000313" key="6">
    <source>
        <dbReference type="EMBL" id="MFD2277127.1"/>
    </source>
</evidence>
<sequence length="445" mass="49564">MSSALANVEQPNIVLLVSDDLNYAGLSHTGGHVATPHIDSIFDEGVFFTDGYVTWSTCAPSRAGLMTGRSQGRFGYEINTGTIANSTANKYDVPKYELLLSELLKKEGYQTISIGKWHLGASEGFLPNDRGFDHWLGFKHVQFFWQKEIKHEEEFLHRNGQPVSFEGYSTKVLTEEACQQIQKNAESKTPFFLYYNPKNVHLPLTVPDEFIPEGGKVVDGMIAAMDFYVGEILNQLKESGVEEDTLVIFINDNGGHKVTGSEKPFRGKKGSMNEGGLRVPFGMKWPKKIKPGSSYREIVSSLDVVPTVMAAAGGSLPSDRPYDGVDLLPYLNGEKTGAPHDFLIWRGDRGHAMRKGDYKLIWKTKTNLGGKATLLNFASRKTGGYAKPELYDLSSDPAEKENLASRSPEVVQQMIQYIDAYDAEMAKSQAIVMPPYKYYQSNREK</sequence>
<dbReference type="PROSITE" id="PS00523">
    <property type="entry name" value="SULFATASE_1"/>
    <property type="match status" value="1"/>
</dbReference>
<gene>
    <name evidence="6" type="ORF">ACFSQZ_11660</name>
</gene>
<dbReference type="PROSITE" id="PS00149">
    <property type="entry name" value="SULFATASE_2"/>
    <property type="match status" value="1"/>
</dbReference>